<evidence type="ECO:0000313" key="2">
    <source>
        <dbReference type="Proteomes" id="UP000015106"/>
    </source>
</evidence>
<dbReference type="AlphaFoldDB" id="A0A8R7QRJ2"/>
<dbReference type="Gramene" id="TuG1812G0600002564.01.T04">
    <property type="protein sequence ID" value="TuG1812G0600002564.01.T04"/>
    <property type="gene ID" value="TuG1812G0600002564.01"/>
</dbReference>
<name>A0A8R7QRJ2_TRIUA</name>
<reference evidence="2" key="1">
    <citation type="journal article" date="2013" name="Nature">
        <title>Draft genome of the wheat A-genome progenitor Triticum urartu.</title>
        <authorList>
            <person name="Ling H.Q."/>
            <person name="Zhao S."/>
            <person name="Liu D."/>
            <person name="Wang J."/>
            <person name="Sun H."/>
            <person name="Zhang C."/>
            <person name="Fan H."/>
            <person name="Li D."/>
            <person name="Dong L."/>
            <person name="Tao Y."/>
            <person name="Gao C."/>
            <person name="Wu H."/>
            <person name="Li Y."/>
            <person name="Cui Y."/>
            <person name="Guo X."/>
            <person name="Zheng S."/>
            <person name="Wang B."/>
            <person name="Yu K."/>
            <person name="Liang Q."/>
            <person name="Yang W."/>
            <person name="Lou X."/>
            <person name="Chen J."/>
            <person name="Feng M."/>
            <person name="Jian J."/>
            <person name="Zhang X."/>
            <person name="Luo G."/>
            <person name="Jiang Y."/>
            <person name="Liu J."/>
            <person name="Wang Z."/>
            <person name="Sha Y."/>
            <person name="Zhang B."/>
            <person name="Wu H."/>
            <person name="Tang D."/>
            <person name="Shen Q."/>
            <person name="Xue P."/>
            <person name="Zou S."/>
            <person name="Wang X."/>
            <person name="Liu X."/>
            <person name="Wang F."/>
            <person name="Yang Y."/>
            <person name="An X."/>
            <person name="Dong Z."/>
            <person name="Zhang K."/>
            <person name="Zhang X."/>
            <person name="Luo M.C."/>
            <person name="Dvorak J."/>
            <person name="Tong Y."/>
            <person name="Wang J."/>
            <person name="Yang H."/>
            <person name="Li Z."/>
            <person name="Wang D."/>
            <person name="Zhang A."/>
            <person name="Wang J."/>
        </authorList>
    </citation>
    <scope>NUCLEOTIDE SEQUENCE</scope>
    <source>
        <strain evidence="2">cv. G1812</strain>
    </source>
</reference>
<protein>
    <submittedName>
        <fullName evidence="1">Uncharacterized protein</fullName>
    </submittedName>
</protein>
<sequence length="59" mass="6465">MRPTSTAFRVLGTCHFLISSSANPNLTPFLSYALSLFPTKEQARLIKGARSGSDYQCGR</sequence>
<accession>A0A8R7QRJ2</accession>
<organism evidence="1 2">
    <name type="scientific">Triticum urartu</name>
    <name type="common">Red wild einkorn</name>
    <name type="synonym">Crithodium urartu</name>
    <dbReference type="NCBI Taxonomy" id="4572"/>
    <lineage>
        <taxon>Eukaryota</taxon>
        <taxon>Viridiplantae</taxon>
        <taxon>Streptophyta</taxon>
        <taxon>Embryophyta</taxon>
        <taxon>Tracheophyta</taxon>
        <taxon>Spermatophyta</taxon>
        <taxon>Magnoliopsida</taxon>
        <taxon>Liliopsida</taxon>
        <taxon>Poales</taxon>
        <taxon>Poaceae</taxon>
        <taxon>BOP clade</taxon>
        <taxon>Pooideae</taxon>
        <taxon>Triticodae</taxon>
        <taxon>Triticeae</taxon>
        <taxon>Triticinae</taxon>
        <taxon>Triticum</taxon>
    </lineage>
</organism>
<gene>
    <name evidence="1" type="primary">LOC125513668</name>
</gene>
<dbReference type="EnsemblPlants" id="TuG1812G0600002564.01.T04">
    <property type="protein sequence ID" value="TuG1812G0600002564.01.T04"/>
    <property type="gene ID" value="TuG1812G0600002564.01"/>
</dbReference>
<keyword evidence="2" id="KW-1185">Reference proteome</keyword>
<proteinExistence type="predicted"/>
<reference evidence="1" key="3">
    <citation type="submission" date="2022-06" db="UniProtKB">
        <authorList>
            <consortium name="EnsemblPlants"/>
        </authorList>
    </citation>
    <scope>IDENTIFICATION</scope>
</reference>
<dbReference type="Proteomes" id="UP000015106">
    <property type="component" value="Chromosome 6"/>
</dbReference>
<reference evidence="1" key="2">
    <citation type="submission" date="2018-03" db="EMBL/GenBank/DDBJ databases">
        <title>The Triticum urartu genome reveals the dynamic nature of wheat genome evolution.</title>
        <authorList>
            <person name="Ling H."/>
            <person name="Ma B."/>
            <person name="Shi X."/>
            <person name="Liu H."/>
            <person name="Dong L."/>
            <person name="Sun H."/>
            <person name="Cao Y."/>
            <person name="Gao Q."/>
            <person name="Zheng S."/>
            <person name="Li Y."/>
            <person name="Yu Y."/>
            <person name="Du H."/>
            <person name="Qi M."/>
            <person name="Li Y."/>
            <person name="Yu H."/>
            <person name="Cui Y."/>
            <person name="Wang N."/>
            <person name="Chen C."/>
            <person name="Wu H."/>
            <person name="Zhao Y."/>
            <person name="Zhang J."/>
            <person name="Li Y."/>
            <person name="Zhou W."/>
            <person name="Zhang B."/>
            <person name="Hu W."/>
            <person name="Eijk M."/>
            <person name="Tang J."/>
            <person name="Witsenboer H."/>
            <person name="Zhao S."/>
            <person name="Li Z."/>
            <person name="Zhang A."/>
            <person name="Wang D."/>
            <person name="Liang C."/>
        </authorList>
    </citation>
    <scope>NUCLEOTIDE SEQUENCE [LARGE SCALE GENOMIC DNA]</scope>
    <source>
        <strain evidence="1">cv. G1812</strain>
    </source>
</reference>
<evidence type="ECO:0000313" key="1">
    <source>
        <dbReference type="EnsemblPlants" id="TuG1812G0600002564.01.T04"/>
    </source>
</evidence>